<evidence type="ECO:0000256" key="2">
    <source>
        <dbReference type="ARBA" id="ARBA00023163"/>
    </source>
</evidence>
<dbReference type="Pfam" id="PF12833">
    <property type="entry name" value="HTH_18"/>
    <property type="match status" value="1"/>
</dbReference>
<evidence type="ECO:0000313" key="5">
    <source>
        <dbReference type="Proteomes" id="UP000628710"/>
    </source>
</evidence>
<sequence>MMAIQSTIHVYFLMLPNSVLLDTIGPAEAFEYANRFCAEAESEEVGKFELHFIGPEAKVPNTLGLNIQADPLPNHLPKNSWVISTGLAGERIDLTTPAIKKTIRWLAGQAGSIGRYISICAGTLLFAKAGLLAGKECTTHHMHLEELQEAEPAAKVLANRLFAIDGDFYSSAGVTAGIDLALYLIQQEFGAHYASQVARHMVLFSRRGPNDPSQSPWLENRNHFHQSVHRVQDAIQVDPARDWSLESLAEIAHCSSRHLVRLFKESTGITTREYIHKLRLALAMQFLQSSALSIEEVAERCGFDDPRQFRRLWARKHPAPPSHYRRSAS</sequence>
<dbReference type="CDD" id="cd03137">
    <property type="entry name" value="GATase1_AraC_1"/>
    <property type="match status" value="1"/>
</dbReference>
<dbReference type="SUPFAM" id="SSF46689">
    <property type="entry name" value="Homeodomain-like"/>
    <property type="match status" value="2"/>
</dbReference>
<feature type="domain" description="HTH araC/xylS-type" evidence="3">
    <location>
        <begin position="229"/>
        <end position="327"/>
    </location>
</feature>
<dbReference type="Gene3D" id="3.40.50.880">
    <property type="match status" value="1"/>
</dbReference>
<proteinExistence type="predicted"/>
<dbReference type="InterPro" id="IPR002818">
    <property type="entry name" value="DJ-1/PfpI"/>
</dbReference>
<dbReference type="AlphaFoldDB" id="A0A934JHQ1"/>
<dbReference type="Proteomes" id="UP000628710">
    <property type="component" value="Unassembled WGS sequence"/>
</dbReference>
<comment type="caution">
    <text evidence="4">The sequence shown here is derived from an EMBL/GenBank/DDBJ whole genome shotgun (WGS) entry which is preliminary data.</text>
</comment>
<dbReference type="PANTHER" id="PTHR43130">
    <property type="entry name" value="ARAC-FAMILY TRANSCRIPTIONAL REGULATOR"/>
    <property type="match status" value="1"/>
</dbReference>
<dbReference type="InterPro" id="IPR009057">
    <property type="entry name" value="Homeodomain-like_sf"/>
</dbReference>
<accession>A0A934JHQ1</accession>
<dbReference type="EMBL" id="JAEMNX010000001">
    <property type="protein sequence ID" value="MBJ7536235.1"/>
    <property type="molecule type" value="Genomic_DNA"/>
</dbReference>
<dbReference type="InterPro" id="IPR029062">
    <property type="entry name" value="Class_I_gatase-like"/>
</dbReference>
<keyword evidence="5" id="KW-1185">Reference proteome</keyword>
<dbReference type="PANTHER" id="PTHR43130:SF3">
    <property type="entry name" value="HTH-TYPE TRANSCRIPTIONAL REGULATOR RV1931C"/>
    <property type="match status" value="1"/>
</dbReference>
<evidence type="ECO:0000259" key="3">
    <source>
        <dbReference type="PROSITE" id="PS01124"/>
    </source>
</evidence>
<dbReference type="RefSeq" id="WP_199466309.1">
    <property type="nucleotide sequence ID" value="NZ_JAEMNX010000001.1"/>
</dbReference>
<reference evidence="4" key="1">
    <citation type="submission" date="2020-12" db="EMBL/GenBank/DDBJ databases">
        <title>Marinomonas arctica sp. nov., a psychrotolerant bacterium isolated from the Arctic.</title>
        <authorList>
            <person name="Zhang Y."/>
        </authorList>
    </citation>
    <scope>NUCLEOTIDE SEQUENCE</scope>
    <source>
        <strain evidence="4">C1424</strain>
    </source>
</reference>
<organism evidence="4 5">
    <name type="scientific">Marinomonas transparens</name>
    <dbReference type="NCBI Taxonomy" id="2795388"/>
    <lineage>
        <taxon>Bacteria</taxon>
        <taxon>Pseudomonadati</taxon>
        <taxon>Pseudomonadota</taxon>
        <taxon>Gammaproteobacteria</taxon>
        <taxon>Oceanospirillales</taxon>
        <taxon>Oceanospirillaceae</taxon>
        <taxon>Marinomonas</taxon>
    </lineage>
</organism>
<dbReference type="SMART" id="SM00342">
    <property type="entry name" value="HTH_ARAC"/>
    <property type="match status" value="1"/>
</dbReference>
<dbReference type="Pfam" id="PF01965">
    <property type="entry name" value="DJ-1_PfpI"/>
    <property type="match status" value="1"/>
</dbReference>
<dbReference type="InterPro" id="IPR052158">
    <property type="entry name" value="INH-QAR"/>
</dbReference>
<keyword evidence="1" id="KW-0805">Transcription regulation</keyword>
<protein>
    <submittedName>
        <fullName evidence="4">Helix-turn-helix domain-containing protein</fullName>
    </submittedName>
</protein>
<dbReference type="InterPro" id="IPR018060">
    <property type="entry name" value="HTH_AraC"/>
</dbReference>
<evidence type="ECO:0000256" key="1">
    <source>
        <dbReference type="ARBA" id="ARBA00023015"/>
    </source>
</evidence>
<keyword evidence="2" id="KW-0804">Transcription</keyword>
<dbReference type="SUPFAM" id="SSF52317">
    <property type="entry name" value="Class I glutamine amidotransferase-like"/>
    <property type="match status" value="1"/>
</dbReference>
<evidence type="ECO:0000313" key="4">
    <source>
        <dbReference type="EMBL" id="MBJ7536235.1"/>
    </source>
</evidence>
<gene>
    <name evidence="4" type="ORF">I8J31_00930</name>
</gene>
<dbReference type="GO" id="GO:0003700">
    <property type="term" value="F:DNA-binding transcription factor activity"/>
    <property type="evidence" value="ECO:0007669"/>
    <property type="project" value="InterPro"/>
</dbReference>
<name>A0A934JHQ1_9GAMM</name>
<dbReference type="PROSITE" id="PS01124">
    <property type="entry name" value="HTH_ARAC_FAMILY_2"/>
    <property type="match status" value="1"/>
</dbReference>
<dbReference type="GO" id="GO:0043565">
    <property type="term" value="F:sequence-specific DNA binding"/>
    <property type="evidence" value="ECO:0007669"/>
    <property type="project" value="InterPro"/>
</dbReference>
<dbReference type="Gene3D" id="1.10.10.60">
    <property type="entry name" value="Homeodomain-like"/>
    <property type="match status" value="1"/>
</dbReference>